<accession>B6HX97</accession>
<keyword evidence="3" id="KW-1185">Reference proteome</keyword>
<evidence type="ECO:0000256" key="1">
    <source>
        <dbReference type="SAM" id="MobiDB-lite"/>
    </source>
</evidence>
<dbReference type="Proteomes" id="UP000000724">
    <property type="component" value="Contig Pc00c34"/>
</dbReference>
<proteinExistence type="predicted"/>
<evidence type="ECO:0000313" key="2">
    <source>
        <dbReference type="EMBL" id="CAP74126.1"/>
    </source>
</evidence>
<dbReference type="AlphaFoldDB" id="B6HX97"/>
<feature type="compositionally biased region" description="Basic and acidic residues" evidence="1">
    <location>
        <begin position="88"/>
        <end position="101"/>
    </location>
</feature>
<evidence type="ECO:0000313" key="3">
    <source>
        <dbReference type="Proteomes" id="UP000000724"/>
    </source>
</evidence>
<dbReference type="EMBL" id="AM920449">
    <property type="protein sequence ID" value="CAP74126.1"/>
    <property type="molecule type" value="Genomic_DNA"/>
</dbReference>
<organism evidence="2 3">
    <name type="scientific">Penicillium rubens (strain ATCC 28089 / DSM 1075 / NRRL 1951 / Wisconsin 54-1255)</name>
    <name type="common">Penicillium chrysogenum</name>
    <dbReference type="NCBI Taxonomy" id="500485"/>
    <lineage>
        <taxon>Eukaryota</taxon>
        <taxon>Fungi</taxon>
        <taxon>Dikarya</taxon>
        <taxon>Ascomycota</taxon>
        <taxon>Pezizomycotina</taxon>
        <taxon>Eurotiomycetes</taxon>
        <taxon>Eurotiomycetidae</taxon>
        <taxon>Eurotiales</taxon>
        <taxon>Aspergillaceae</taxon>
        <taxon>Penicillium</taxon>
        <taxon>Penicillium chrysogenum species complex</taxon>
    </lineage>
</organism>
<dbReference type="OrthoDB" id="4366311at2759"/>
<gene>
    <name evidence="2" type="ORF">Pc34g00010</name>
    <name evidence="2" type="ORF">PCH_Pc34g00010</name>
</gene>
<name>B6HX97_PENRW</name>
<dbReference type="VEuPathDB" id="FungiDB:PCH_Pc34g00010"/>
<dbReference type="HOGENOM" id="CLU_1590389_0_0_1"/>
<sequence length="168" mass="18870">RAQRSLRAAGVVLKAVSYIRTLLPHIQMSPWTIHITIVLNNPAVLFSLEKPHLQGGQALIILITEEIIQLSKMGAKVNLQPPTEEDNEHTARTHSLAREATVENSEVNTPPWARTQLRASALRRARANAKQHRKDNFQQSTTGQFTRQLDSALPGPHTKMLYDCLKSR</sequence>
<protein>
    <submittedName>
        <fullName evidence="2">Pc34g00010 protein</fullName>
    </submittedName>
</protein>
<reference evidence="2 3" key="1">
    <citation type="journal article" date="2008" name="Nat. Biotechnol.">
        <title>Genome sequencing and analysis of the filamentous fungus Penicillium chrysogenum.</title>
        <authorList>
            <person name="van den Berg M.A."/>
            <person name="Albang R."/>
            <person name="Albermann K."/>
            <person name="Badger J.H."/>
            <person name="Daran J.-M."/>
            <person name="Driessen A.J.M."/>
            <person name="Garcia-Estrada C."/>
            <person name="Fedorova N.D."/>
            <person name="Harris D.M."/>
            <person name="Heijne W.H.M."/>
            <person name="Joardar V.S."/>
            <person name="Kiel J.A.K.W."/>
            <person name="Kovalchuk A."/>
            <person name="Martin J.F."/>
            <person name="Nierman W.C."/>
            <person name="Nijland J.G."/>
            <person name="Pronk J.T."/>
            <person name="Roubos J.A."/>
            <person name="van der Klei I.J."/>
            <person name="van Peij N.N.M.E."/>
            <person name="Veenhuis M."/>
            <person name="von Doehren H."/>
            <person name="Wagner C."/>
            <person name="Wortman J.R."/>
            <person name="Bovenberg R.A.L."/>
        </authorList>
    </citation>
    <scope>NUCLEOTIDE SEQUENCE [LARGE SCALE GENOMIC DNA]</scope>
    <source>
        <strain evidence="3">ATCC 28089 / DSM 1075 / NRRL 1951 / Wisconsin 54-1255</strain>
    </source>
</reference>
<dbReference type="STRING" id="500485.B6HX97"/>
<feature type="region of interest" description="Disordered" evidence="1">
    <location>
        <begin position="79"/>
        <end position="108"/>
    </location>
</feature>